<sequence>MASTPLESEYDFIVCGGGTSGCVLAGRLAESPVTKILVIEAGQHNEGLEDVHMPGGFGNLLNKETDWNIASEPAPGINGRQIKLSRGKFLGGTSGCNGTVIVKGSKLDYDDWGVEGWGGEEFFRYMQKAETFHPKPWFQASTKSHGYNGPLHTEIPDVAPISNLVLESMMSHGLPLDHDLFAHGEKSVGCGYTARTTYKGTRSTAADFITKDYTRSNVTIATQTYVDKVLFDRDSNGELSATGVQILKQDGRTEIIRAKKEVILTAGAFCSPALLNRSGIGAPEELKSLGVETLVPLPGVGKNLMDHMVVFMFYETEAGLTHDEHVHHGDGLVKSQNLWRETRRGFQANYPSGVFAFTRLDDRLSDSELWKSAKRLPGRDPMGLTLQQPSVEYWNTQAYGGPNLIHNPEEGTYVFGMVTELFGQQSRGRVVTRSTDPRKAPEVSCNHLSEPLDVEVLAEGCRLSNDIMMSHESTSKVIKGAWPRDSQHHKYTSREQWADYVRNNAETCFHYSGTCRMGSLDDPEVVVDSKLRVKGVKKLRVADCSIIPILPGGHAQMPAYGIGEKAADLIKAAWGLDSSGAIMETGFRL</sequence>
<dbReference type="Gene3D" id="3.50.50.60">
    <property type="entry name" value="FAD/NAD(P)-binding domain"/>
    <property type="match status" value="1"/>
</dbReference>
<feature type="domain" description="Glucose-methanol-choline oxidoreductase N-terminal" evidence="5">
    <location>
        <begin position="267"/>
        <end position="281"/>
    </location>
</feature>
<evidence type="ECO:0000256" key="3">
    <source>
        <dbReference type="ARBA" id="ARBA00022630"/>
    </source>
</evidence>
<dbReference type="Pfam" id="PF05199">
    <property type="entry name" value="GMC_oxred_C"/>
    <property type="match status" value="1"/>
</dbReference>
<dbReference type="Proteomes" id="UP000766486">
    <property type="component" value="Unassembled WGS sequence"/>
</dbReference>
<evidence type="ECO:0000313" key="7">
    <source>
        <dbReference type="Proteomes" id="UP000766486"/>
    </source>
</evidence>
<dbReference type="PANTHER" id="PTHR11552">
    <property type="entry name" value="GLUCOSE-METHANOL-CHOLINE GMC OXIDOREDUCTASE"/>
    <property type="match status" value="1"/>
</dbReference>
<evidence type="ECO:0000256" key="4">
    <source>
        <dbReference type="ARBA" id="ARBA00022827"/>
    </source>
</evidence>
<dbReference type="InterPro" id="IPR007867">
    <property type="entry name" value="GMC_OxRtase_C"/>
</dbReference>
<evidence type="ECO:0000256" key="2">
    <source>
        <dbReference type="ARBA" id="ARBA00010790"/>
    </source>
</evidence>
<keyword evidence="7" id="KW-1185">Reference proteome</keyword>
<comment type="cofactor">
    <cofactor evidence="1">
        <name>FAD</name>
        <dbReference type="ChEBI" id="CHEBI:57692"/>
    </cofactor>
</comment>
<reference evidence="6 7" key="1">
    <citation type="submission" date="2019-06" db="EMBL/GenBank/DDBJ databases">
        <authorList>
            <person name="Broberg M."/>
        </authorList>
    </citation>
    <scope>NUCLEOTIDE SEQUENCE [LARGE SCALE GENOMIC DNA]</scope>
</reference>
<keyword evidence="3" id="KW-0285">Flavoprotein</keyword>
<protein>
    <recommendedName>
        <fullName evidence="5">Glucose-methanol-choline oxidoreductase N-terminal domain-containing protein</fullName>
    </recommendedName>
</protein>
<accession>A0ABY6U3P4</accession>
<dbReference type="PIRSF" id="PIRSF000137">
    <property type="entry name" value="Alcohol_oxidase"/>
    <property type="match status" value="1"/>
</dbReference>
<organism evidence="6 7">
    <name type="scientific">Bionectria ochroleuca</name>
    <name type="common">Gliocladium roseum</name>
    <dbReference type="NCBI Taxonomy" id="29856"/>
    <lineage>
        <taxon>Eukaryota</taxon>
        <taxon>Fungi</taxon>
        <taxon>Dikarya</taxon>
        <taxon>Ascomycota</taxon>
        <taxon>Pezizomycotina</taxon>
        <taxon>Sordariomycetes</taxon>
        <taxon>Hypocreomycetidae</taxon>
        <taxon>Hypocreales</taxon>
        <taxon>Bionectriaceae</taxon>
        <taxon>Clonostachys</taxon>
    </lineage>
</organism>
<comment type="similarity">
    <text evidence="2">Belongs to the GMC oxidoreductase family.</text>
</comment>
<keyword evidence="4" id="KW-0274">FAD</keyword>
<evidence type="ECO:0000256" key="1">
    <source>
        <dbReference type="ARBA" id="ARBA00001974"/>
    </source>
</evidence>
<dbReference type="Gene3D" id="3.30.560.10">
    <property type="entry name" value="Glucose Oxidase, domain 3"/>
    <property type="match status" value="1"/>
</dbReference>
<dbReference type="SUPFAM" id="SSF51905">
    <property type="entry name" value="FAD/NAD(P)-binding domain"/>
    <property type="match status" value="1"/>
</dbReference>
<dbReference type="InterPro" id="IPR012132">
    <property type="entry name" value="GMC_OxRdtase"/>
</dbReference>
<dbReference type="Pfam" id="PF00732">
    <property type="entry name" value="GMC_oxred_N"/>
    <property type="match status" value="1"/>
</dbReference>
<evidence type="ECO:0000259" key="5">
    <source>
        <dbReference type="PROSITE" id="PS00624"/>
    </source>
</evidence>
<dbReference type="PROSITE" id="PS00624">
    <property type="entry name" value="GMC_OXRED_2"/>
    <property type="match status" value="1"/>
</dbReference>
<comment type="caution">
    <text evidence="6">The sequence shown here is derived from an EMBL/GenBank/DDBJ whole genome shotgun (WGS) entry which is preliminary data.</text>
</comment>
<evidence type="ECO:0000313" key="6">
    <source>
        <dbReference type="EMBL" id="VUC25640.1"/>
    </source>
</evidence>
<dbReference type="EMBL" id="CABFNS010000737">
    <property type="protein sequence ID" value="VUC25640.1"/>
    <property type="molecule type" value="Genomic_DNA"/>
</dbReference>
<gene>
    <name evidence="6" type="ORF">CLO192961_LOCUS172261</name>
</gene>
<dbReference type="SUPFAM" id="SSF54373">
    <property type="entry name" value="FAD-linked reductases, C-terminal domain"/>
    <property type="match status" value="1"/>
</dbReference>
<name>A0ABY6U3P4_BIOOC</name>
<dbReference type="InterPro" id="IPR000172">
    <property type="entry name" value="GMC_OxRdtase_N"/>
</dbReference>
<dbReference type="InterPro" id="IPR036188">
    <property type="entry name" value="FAD/NAD-bd_sf"/>
</dbReference>
<dbReference type="PANTHER" id="PTHR11552:SF147">
    <property type="entry name" value="CHOLINE DEHYDROGENASE, MITOCHONDRIAL"/>
    <property type="match status" value="1"/>
</dbReference>
<proteinExistence type="inferred from homology"/>